<protein>
    <submittedName>
        <fullName evidence="2">Uncharacterized protein</fullName>
    </submittedName>
</protein>
<feature type="region of interest" description="Disordered" evidence="1">
    <location>
        <begin position="111"/>
        <end position="146"/>
    </location>
</feature>
<evidence type="ECO:0000313" key="3">
    <source>
        <dbReference type="Proteomes" id="UP000293154"/>
    </source>
</evidence>
<dbReference type="Proteomes" id="UP000293154">
    <property type="component" value="Chromosome"/>
</dbReference>
<dbReference type="RefSeq" id="WP_130590272.1">
    <property type="nucleotide sequence ID" value="NZ_CP034752.1"/>
</dbReference>
<gene>
    <name evidence="2" type="ORF">EKN56_01980</name>
</gene>
<dbReference type="KEGG" id="prag:EKN56_01980"/>
<name>A0A411WG54_9GAMM</name>
<feature type="compositionally biased region" description="Basic and acidic residues" evidence="1">
    <location>
        <begin position="117"/>
        <end position="130"/>
    </location>
</feature>
<dbReference type="CDD" id="cd20745">
    <property type="entry name" value="FIX_RhsA_AHH_HNH-like"/>
    <property type="match status" value="1"/>
</dbReference>
<dbReference type="EMBL" id="CP034752">
    <property type="protein sequence ID" value="QBH95280.1"/>
    <property type="molecule type" value="Genomic_DNA"/>
</dbReference>
<feature type="region of interest" description="Disordered" evidence="1">
    <location>
        <begin position="1"/>
        <end position="36"/>
    </location>
</feature>
<accession>A0A411WG54</accession>
<evidence type="ECO:0000313" key="2">
    <source>
        <dbReference type="EMBL" id="QBH95280.1"/>
    </source>
</evidence>
<reference evidence="2 3" key="1">
    <citation type="submission" date="2019-03" db="EMBL/GenBank/DDBJ databases">
        <title>Pragia sp. nov. isolated from the gut tract of Carduelis flavirostris.</title>
        <authorList>
            <person name="Ge Y."/>
        </authorList>
    </citation>
    <scope>NUCLEOTIDE SEQUENCE [LARGE SCALE GENOMIC DNA]</scope>
    <source>
        <strain evidence="2 3">CF-458</strain>
    </source>
</reference>
<keyword evidence="3" id="KW-1185">Reference proteome</keyword>
<organism evidence="2 3">
    <name type="scientific">Limnobaculum zhutongyuii</name>
    <dbReference type="NCBI Taxonomy" id="2498113"/>
    <lineage>
        <taxon>Bacteria</taxon>
        <taxon>Pseudomonadati</taxon>
        <taxon>Pseudomonadota</taxon>
        <taxon>Gammaproteobacteria</taxon>
        <taxon>Enterobacterales</taxon>
        <taxon>Budviciaceae</taxon>
        <taxon>Limnobaculum</taxon>
    </lineage>
</organism>
<sequence>MSEGNTVGKIVGQPPMMGNKAEEANPAVSPETPEEESSWLDYFQTGLDVVGLVPGFGEIADGLNAIIYGIKGDYVNAGLSVGAMIPFAGWASTGTKLGIKATKEIAENSTQKTVKNVTEEAADKTTKKAQDANSGGKSKGKGDKDGPCLIGPYNSLKCPPGNDAHHIIPDYTLRYGTRLDSTKRIQTKPSLPTLKEGMCICLNKKEGKGFNEHKEVHKADGAIKAAGALSKVPGTVKLSTVKRLSTGAVGIVKPECAIQVTAAVEAQFFGIDGDTLLRSTHRLPSTEAIKVLGTLAR</sequence>
<dbReference type="AlphaFoldDB" id="A0A411WG54"/>
<proteinExistence type="predicted"/>
<dbReference type="OrthoDB" id="3261089at2"/>
<evidence type="ECO:0000256" key="1">
    <source>
        <dbReference type="SAM" id="MobiDB-lite"/>
    </source>
</evidence>